<comment type="similarity">
    <text evidence="3">Belongs to the HARBI1 family.</text>
</comment>
<evidence type="ECO:0000256" key="7">
    <source>
        <dbReference type="ARBA" id="ARBA00023242"/>
    </source>
</evidence>
<evidence type="ECO:0000256" key="4">
    <source>
        <dbReference type="ARBA" id="ARBA00022722"/>
    </source>
</evidence>
<dbReference type="GO" id="GO:0004518">
    <property type="term" value="F:nuclease activity"/>
    <property type="evidence" value="ECO:0007669"/>
    <property type="project" value="UniProtKB-KW"/>
</dbReference>
<evidence type="ECO:0000256" key="5">
    <source>
        <dbReference type="ARBA" id="ARBA00022723"/>
    </source>
</evidence>
<evidence type="ECO:0000313" key="11">
    <source>
        <dbReference type="Proteomes" id="UP001152320"/>
    </source>
</evidence>
<name>A0A9Q1BLW7_HOLLE</name>
<dbReference type="GO" id="GO:0046872">
    <property type="term" value="F:metal ion binding"/>
    <property type="evidence" value="ECO:0007669"/>
    <property type="project" value="UniProtKB-KW"/>
</dbReference>
<keyword evidence="4" id="KW-0540">Nuclease</keyword>
<dbReference type="PANTHER" id="PTHR22930:SF198">
    <property type="entry name" value="DDE TNP4 DOMAIN-CONTAINING PROTEIN"/>
    <property type="match status" value="1"/>
</dbReference>
<keyword evidence="8" id="KW-0812">Transmembrane</keyword>
<dbReference type="OrthoDB" id="5973903at2759"/>
<evidence type="ECO:0000256" key="3">
    <source>
        <dbReference type="ARBA" id="ARBA00006958"/>
    </source>
</evidence>
<evidence type="ECO:0000256" key="8">
    <source>
        <dbReference type="SAM" id="Phobius"/>
    </source>
</evidence>
<dbReference type="AlphaFoldDB" id="A0A9Q1BLW7"/>
<keyword evidence="5" id="KW-0479">Metal-binding</keyword>
<evidence type="ECO:0000313" key="10">
    <source>
        <dbReference type="EMBL" id="KAJ8029003.1"/>
    </source>
</evidence>
<comment type="caution">
    <text evidence="10">The sequence shown here is derived from an EMBL/GenBank/DDBJ whole genome shotgun (WGS) entry which is preliminary data.</text>
</comment>
<dbReference type="Pfam" id="PF13359">
    <property type="entry name" value="DDE_Tnp_4"/>
    <property type="match status" value="1"/>
</dbReference>
<comment type="cofactor">
    <cofactor evidence="1">
        <name>a divalent metal cation</name>
        <dbReference type="ChEBI" id="CHEBI:60240"/>
    </cofactor>
</comment>
<evidence type="ECO:0000256" key="1">
    <source>
        <dbReference type="ARBA" id="ARBA00001968"/>
    </source>
</evidence>
<comment type="subcellular location">
    <subcellularLocation>
        <location evidence="2">Nucleus</location>
    </subcellularLocation>
</comment>
<keyword evidence="7" id="KW-0539">Nucleus</keyword>
<feature type="transmembrane region" description="Helical" evidence="8">
    <location>
        <begin position="12"/>
        <end position="29"/>
    </location>
</feature>
<gene>
    <name evidence="10" type="ORF">HOLleu_28280</name>
</gene>
<evidence type="ECO:0000259" key="9">
    <source>
        <dbReference type="Pfam" id="PF13359"/>
    </source>
</evidence>
<keyword evidence="8" id="KW-0472">Membrane</keyword>
<evidence type="ECO:0000256" key="2">
    <source>
        <dbReference type="ARBA" id="ARBA00004123"/>
    </source>
</evidence>
<evidence type="ECO:0000256" key="6">
    <source>
        <dbReference type="ARBA" id="ARBA00022801"/>
    </source>
</evidence>
<dbReference type="InterPro" id="IPR045249">
    <property type="entry name" value="HARBI1-like"/>
</dbReference>
<feature type="domain" description="DDE Tnp4" evidence="9">
    <location>
        <begin position="230"/>
        <end position="394"/>
    </location>
</feature>
<accession>A0A9Q1BLW7</accession>
<dbReference type="GO" id="GO:0016787">
    <property type="term" value="F:hydrolase activity"/>
    <property type="evidence" value="ECO:0007669"/>
    <property type="project" value="UniProtKB-KW"/>
</dbReference>
<dbReference type="GO" id="GO:0005634">
    <property type="term" value="C:nucleus"/>
    <property type="evidence" value="ECO:0007669"/>
    <property type="project" value="UniProtKB-SubCell"/>
</dbReference>
<dbReference type="Proteomes" id="UP001152320">
    <property type="component" value="Chromosome 14"/>
</dbReference>
<organism evidence="10 11">
    <name type="scientific">Holothuria leucospilota</name>
    <name type="common">Black long sea cucumber</name>
    <name type="synonym">Mertensiothuria leucospilota</name>
    <dbReference type="NCBI Taxonomy" id="206669"/>
    <lineage>
        <taxon>Eukaryota</taxon>
        <taxon>Metazoa</taxon>
        <taxon>Echinodermata</taxon>
        <taxon>Eleutherozoa</taxon>
        <taxon>Echinozoa</taxon>
        <taxon>Holothuroidea</taxon>
        <taxon>Aspidochirotacea</taxon>
        <taxon>Aspidochirotida</taxon>
        <taxon>Holothuriidae</taxon>
        <taxon>Holothuria</taxon>
    </lineage>
</organism>
<keyword evidence="6" id="KW-0378">Hydrolase</keyword>
<proteinExistence type="inferred from homology"/>
<reference evidence="10" key="1">
    <citation type="submission" date="2021-10" db="EMBL/GenBank/DDBJ databases">
        <title>Tropical sea cucumber genome reveals ecological adaptation and Cuvierian tubules defense mechanism.</title>
        <authorList>
            <person name="Chen T."/>
        </authorList>
    </citation>
    <scope>NUCLEOTIDE SEQUENCE</scope>
    <source>
        <strain evidence="10">Nanhai2018</strain>
        <tissue evidence="10">Muscle</tissue>
    </source>
</reference>
<sequence>MYKGMGIYRPTFIYMLGFSTAQISLVLAVEQLTSFISMDLLDPFQRLLFLQYLVDLQQEIVAQDAAIFQLIQIRQNRRGGKRRRVWVRPWLMRRPLLGHYERLMEELMREDVPAYKNFVRMEPPLFREMLDRLTHKIAKKDTWYRKAMKPGVKLAITLRHLATGDSYPSLMYAFRVAANTISGIVNDVCKAILDEYAEEVIAVPTTPQEWLTIAEQFSTRWNFHHCLGVMDGKHIAIKCPMGAGSLYFNYKKFHSIVLLAVVDADYKFIWVDVGANGCASDSQIFNSSELRECIEDGSINFPPTDTLPNDDEPIEYFIIGDDAFPLRVWMMKPFGRRNCTIEERIFKYRLSRARRVSENAFGIMANRLRVLLTTMQQDPKTVGTIVSACCCLHNLRRIRYPVNQNLVMDREDDNHQLAPGSWRNDADLTDLEPLGRGNRATAAAKRQRGYLKHYYASRAGEVPWQMNMI</sequence>
<protein>
    <submittedName>
        <fullName evidence="10">Protein ALP1-like</fullName>
    </submittedName>
</protein>
<dbReference type="PANTHER" id="PTHR22930">
    <property type="match status" value="1"/>
</dbReference>
<dbReference type="InterPro" id="IPR027806">
    <property type="entry name" value="HARBI1_dom"/>
</dbReference>
<keyword evidence="8" id="KW-1133">Transmembrane helix</keyword>
<keyword evidence="11" id="KW-1185">Reference proteome</keyword>
<dbReference type="EMBL" id="JAIZAY010000014">
    <property type="protein sequence ID" value="KAJ8029003.1"/>
    <property type="molecule type" value="Genomic_DNA"/>
</dbReference>